<evidence type="ECO:0000313" key="2">
    <source>
        <dbReference type="Proteomes" id="UP001341840"/>
    </source>
</evidence>
<comment type="caution">
    <text evidence="1">The sequence shown here is derived from an EMBL/GenBank/DDBJ whole genome shotgun (WGS) entry which is preliminary data.</text>
</comment>
<organism evidence="1 2">
    <name type="scientific">Stylosanthes scabra</name>
    <dbReference type="NCBI Taxonomy" id="79078"/>
    <lineage>
        <taxon>Eukaryota</taxon>
        <taxon>Viridiplantae</taxon>
        <taxon>Streptophyta</taxon>
        <taxon>Embryophyta</taxon>
        <taxon>Tracheophyta</taxon>
        <taxon>Spermatophyta</taxon>
        <taxon>Magnoliopsida</taxon>
        <taxon>eudicotyledons</taxon>
        <taxon>Gunneridae</taxon>
        <taxon>Pentapetalae</taxon>
        <taxon>rosids</taxon>
        <taxon>fabids</taxon>
        <taxon>Fabales</taxon>
        <taxon>Fabaceae</taxon>
        <taxon>Papilionoideae</taxon>
        <taxon>50 kb inversion clade</taxon>
        <taxon>dalbergioids sensu lato</taxon>
        <taxon>Dalbergieae</taxon>
        <taxon>Pterocarpus clade</taxon>
        <taxon>Stylosanthes</taxon>
    </lineage>
</organism>
<reference evidence="1 2" key="1">
    <citation type="journal article" date="2023" name="Plants (Basel)">
        <title>Bridging the Gap: Combining Genomics and Transcriptomics Approaches to Understand Stylosanthes scabra, an Orphan Legume from the Brazilian Caatinga.</title>
        <authorList>
            <person name="Ferreira-Neto J.R.C."/>
            <person name="da Silva M.D."/>
            <person name="Binneck E."/>
            <person name="de Melo N.F."/>
            <person name="da Silva R.H."/>
            <person name="de Melo A.L.T.M."/>
            <person name="Pandolfi V."/>
            <person name="Bustamante F.O."/>
            <person name="Brasileiro-Vidal A.C."/>
            <person name="Benko-Iseppon A.M."/>
        </authorList>
    </citation>
    <scope>NUCLEOTIDE SEQUENCE [LARGE SCALE GENOMIC DNA]</scope>
    <source>
        <tissue evidence="1">Leaves</tissue>
    </source>
</reference>
<sequence>MLEDATKKARRKNMDSWKVHVIVNGVEIPEDITSNQVFSLPAGRQVVLPFDALLRKIVEMDGLLSTLLGSMDYDFSLFLIGVRSWKQMTVYKECEYNRKIKVGKFLEGYMGNLFHKFYDDSKSLAENVEHRCPEGIDKDD</sequence>
<gene>
    <name evidence="1" type="ORF">PIB30_052816</name>
</gene>
<evidence type="ECO:0000313" key="1">
    <source>
        <dbReference type="EMBL" id="MED6209240.1"/>
    </source>
</evidence>
<dbReference type="EMBL" id="JASCZI010242042">
    <property type="protein sequence ID" value="MED6209240.1"/>
    <property type="molecule type" value="Genomic_DNA"/>
</dbReference>
<name>A0ABU6YIS2_9FABA</name>
<proteinExistence type="predicted"/>
<dbReference type="Proteomes" id="UP001341840">
    <property type="component" value="Unassembled WGS sequence"/>
</dbReference>
<keyword evidence="2" id="KW-1185">Reference proteome</keyword>
<accession>A0ABU6YIS2</accession>
<protein>
    <submittedName>
        <fullName evidence="1">Uncharacterized protein</fullName>
    </submittedName>
</protein>